<dbReference type="PANTHER" id="PTHR22576">
    <property type="entry name" value="MUCOSA ASSOCIATED LYMPHOID TISSUE LYMPHOMA TRANSLOCATION PROTEIN 1/PARACASPASE"/>
    <property type="match status" value="1"/>
</dbReference>
<dbReference type="Proteomes" id="UP000663852">
    <property type="component" value="Unassembled WGS sequence"/>
</dbReference>
<accession>A0A815GJX8</accession>
<dbReference type="InterPro" id="IPR001258">
    <property type="entry name" value="NHL_repeat"/>
</dbReference>
<evidence type="ECO:0000313" key="5">
    <source>
        <dbReference type="Proteomes" id="UP000663852"/>
    </source>
</evidence>
<name>A0A815GJX8_ADIRI</name>
<dbReference type="Gene3D" id="3.40.50.1460">
    <property type="match status" value="1"/>
</dbReference>
<dbReference type="EMBL" id="CAJNOJ010000252">
    <property type="protein sequence ID" value="CAF1339579.1"/>
    <property type="molecule type" value="Genomic_DNA"/>
</dbReference>
<organism evidence="4 5">
    <name type="scientific">Adineta ricciae</name>
    <name type="common">Rotifer</name>
    <dbReference type="NCBI Taxonomy" id="249248"/>
    <lineage>
        <taxon>Eukaryota</taxon>
        <taxon>Metazoa</taxon>
        <taxon>Spiralia</taxon>
        <taxon>Gnathifera</taxon>
        <taxon>Rotifera</taxon>
        <taxon>Eurotatoria</taxon>
        <taxon>Bdelloidea</taxon>
        <taxon>Adinetida</taxon>
        <taxon>Adinetidae</taxon>
        <taxon>Adineta</taxon>
    </lineage>
</organism>
<dbReference type="InterPro" id="IPR011600">
    <property type="entry name" value="Pept_C14_caspase"/>
</dbReference>
<dbReference type="GO" id="GO:0006508">
    <property type="term" value="P:proteolysis"/>
    <property type="evidence" value="ECO:0007669"/>
    <property type="project" value="InterPro"/>
</dbReference>
<dbReference type="GO" id="GO:0004197">
    <property type="term" value="F:cysteine-type endopeptidase activity"/>
    <property type="evidence" value="ECO:0007669"/>
    <property type="project" value="InterPro"/>
</dbReference>
<sequence length="589" mass="66687">MAYARHRSSSRRKLALVIGNGDYVMGRPLFNTRNDAKQMANVLIDLGFLIYENEPKLDLTYEQFSITIANFLCSVKRNDLVLFYFAGHGIQCEDHNYLIPIDNFKEENHDLIELSGTDLKRRAINAQRFLNDLDDRDPFTVLFFLDCCRTYHLRQEESERNSSRNAFSTQIHGLKPMSVKAGSLIAFACAPGTTADDGNQREKNGLFTKHLLKHLPTSNESIFGVLTNVSKGVVEESNKQQIPHLTVAMTENIFLFDQRQGNLSTSINHLSISVEKKSSLNNKTSTTSQIKCNQWRRQGITIAGGNGSGDWLNQLSIPFGIFFNKYSQIFVADRGNHRIMKWELNHNQGKVVAGENGKGRWINQLNYPTDMIVDEEYNSLIISDHRNRRVIRWWNEDQQEILIDNISCSRIVMDKFGFLYVSDDEKHEVRRWEIKAKRREGKLVAGGNGQGYRLNQLNNPNYVFVDDEQSVYVSDCGNDRVMKWRKDAAQGTVVAGGNGCGRKLNQLNGSQGIIVGEFGQVFVADSNNHRVTCWSEGAEEGEIIIGGNGRGDEPNQLWSPNGLSLDSEGNLYVVDSGNHRVQRFDAICE</sequence>
<comment type="caution">
    <text evidence="4">The sequence shown here is derived from an EMBL/GenBank/DDBJ whole genome shotgun (WGS) entry which is preliminary data.</text>
</comment>
<dbReference type="PANTHER" id="PTHR22576:SF37">
    <property type="entry name" value="MUCOSA-ASSOCIATED LYMPHOID TISSUE LYMPHOMA TRANSLOCATION PROTEIN 1"/>
    <property type="match status" value="1"/>
</dbReference>
<dbReference type="InterPro" id="IPR052039">
    <property type="entry name" value="Caspase-related_regulators"/>
</dbReference>
<dbReference type="CDD" id="cd05819">
    <property type="entry name" value="NHL"/>
    <property type="match status" value="1"/>
</dbReference>
<dbReference type="Pfam" id="PF00656">
    <property type="entry name" value="Peptidase_C14"/>
    <property type="match status" value="1"/>
</dbReference>
<evidence type="ECO:0000256" key="2">
    <source>
        <dbReference type="PROSITE-ProRule" id="PRU00504"/>
    </source>
</evidence>
<dbReference type="OrthoDB" id="417046at2759"/>
<evidence type="ECO:0000313" key="4">
    <source>
        <dbReference type="EMBL" id="CAF1339579.1"/>
    </source>
</evidence>
<dbReference type="SUPFAM" id="SSF101898">
    <property type="entry name" value="NHL repeat"/>
    <property type="match status" value="1"/>
</dbReference>
<keyword evidence="1" id="KW-0677">Repeat</keyword>
<evidence type="ECO:0000256" key="1">
    <source>
        <dbReference type="ARBA" id="ARBA00022737"/>
    </source>
</evidence>
<dbReference type="Gene3D" id="2.120.10.30">
    <property type="entry name" value="TolB, C-terminal domain"/>
    <property type="match status" value="3"/>
</dbReference>
<proteinExistence type="predicted"/>
<dbReference type="InterPro" id="IPR011042">
    <property type="entry name" value="6-blade_b-propeller_TolB-like"/>
</dbReference>
<dbReference type="SUPFAM" id="SSF52129">
    <property type="entry name" value="Caspase-like"/>
    <property type="match status" value="1"/>
</dbReference>
<dbReference type="AlphaFoldDB" id="A0A815GJX8"/>
<evidence type="ECO:0000259" key="3">
    <source>
        <dbReference type="Pfam" id="PF00656"/>
    </source>
</evidence>
<reference evidence="4" key="1">
    <citation type="submission" date="2021-02" db="EMBL/GenBank/DDBJ databases">
        <authorList>
            <person name="Nowell W R."/>
        </authorList>
    </citation>
    <scope>NUCLEOTIDE SEQUENCE</scope>
</reference>
<protein>
    <recommendedName>
        <fullName evidence="3">Peptidase C14 caspase domain-containing protein</fullName>
    </recommendedName>
</protein>
<dbReference type="InterPro" id="IPR029030">
    <property type="entry name" value="Caspase-like_dom_sf"/>
</dbReference>
<feature type="repeat" description="NHL" evidence="2">
    <location>
        <begin position="550"/>
        <end position="587"/>
    </location>
</feature>
<dbReference type="Pfam" id="PF01436">
    <property type="entry name" value="NHL"/>
    <property type="match status" value="1"/>
</dbReference>
<gene>
    <name evidence="4" type="ORF">EDS130_LOCUS32658</name>
</gene>
<dbReference type="PROSITE" id="PS51125">
    <property type="entry name" value="NHL"/>
    <property type="match status" value="1"/>
</dbReference>
<feature type="domain" description="Peptidase C14 caspase" evidence="3">
    <location>
        <begin position="12"/>
        <end position="251"/>
    </location>
</feature>